<reference evidence="4" key="1">
    <citation type="journal article" date="2023" name="Front. Microbiol.">
        <title>Phylogeography and host specificity of Pasteurellaceae pathogenic to sea-farmed fish in the north-east Atlantic.</title>
        <authorList>
            <person name="Gulla S."/>
            <person name="Colquhoun D.J."/>
            <person name="Olsen A.B."/>
            <person name="Spilsberg B."/>
            <person name="Lagesen K."/>
            <person name="Aakesson C.P."/>
            <person name="Strom S."/>
            <person name="Manji F."/>
            <person name="Birkbeck T.H."/>
            <person name="Nilsen H.K."/>
        </authorList>
    </citation>
    <scope>NUCLEOTIDE SEQUENCE</scope>
    <source>
        <strain evidence="4">98B1</strain>
    </source>
</reference>
<keyword evidence="4" id="KW-0378">Hydrolase</keyword>
<dbReference type="Gene3D" id="2.70.70.10">
    <property type="entry name" value="Glucose Permease (Domain IIA)"/>
    <property type="match status" value="1"/>
</dbReference>
<dbReference type="FunFam" id="2.70.70.10:FF:000003">
    <property type="entry name" value="Murein hydrolase activator EnvC"/>
    <property type="match status" value="1"/>
</dbReference>
<evidence type="ECO:0000256" key="2">
    <source>
        <dbReference type="SAM" id="SignalP"/>
    </source>
</evidence>
<dbReference type="EMBL" id="JASAYT010000022">
    <property type="protein sequence ID" value="MDP8175240.1"/>
    <property type="molecule type" value="Genomic_DNA"/>
</dbReference>
<dbReference type="Pfam" id="PF01551">
    <property type="entry name" value="Peptidase_M23"/>
    <property type="match status" value="1"/>
</dbReference>
<sequence length="396" mass="45188">MKFSFLCKVLMLSLCFCVVTVQPVMGNELSQIKQKIRKQQDKIYQQRKQRNALQAKLKKQELKMNVVIKQLQKTQDSLEQIRHSIKKTEKQIVQLQKQEKAQKELLREQLDSAYRSGIHPSVIEKLLSKNAKEADRMSKYYQHMNQARIDLIQDIRKTQNKLTQQQELLEAQQKTKLTQLSAQQVQKKELQQVTSQRAKTISSINKMIEKDKTQLVRLKRNAKALQDKIAKARRDARNQENQELAKLEAKKEQQGKGKLTQAEIQQVRAGNGLGSARKQYAKPVRGRIIQYFNPEQSWKGVVISAATGKNVKAIAAGRVILSDWLQGYGNVVFIDHGKDFTSIYGYNSTVLVQKGDRVKAGEVIAKVGSSGGQNQSGLYFGITYKGLAKNPLRWVK</sequence>
<evidence type="ECO:0000256" key="1">
    <source>
        <dbReference type="SAM" id="Coils"/>
    </source>
</evidence>
<dbReference type="InterPro" id="IPR050570">
    <property type="entry name" value="Cell_wall_metabolism_enzyme"/>
</dbReference>
<evidence type="ECO:0000259" key="3">
    <source>
        <dbReference type="Pfam" id="PF01551"/>
    </source>
</evidence>
<dbReference type="InterPro" id="IPR016047">
    <property type="entry name" value="M23ase_b-sheet_dom"/>
</dbReference>
<evidence type="ECO:0000313" key="5">
    <source>
        <dbReference type="Proteomes" id="UP001231736"/>
    </source>
</evidence>
<dbReference type="AlphaFoldDB" id="A0AAJ6NEF6"/>
<organism evidence="4 5">
    <name type="scientific">Phocoenobacter skyensis</name>
    <dbReference type="NCBI Taxonomy" id="97481"/>
    <lineage>
        <taxon>Bacteria</taxon>
        <taxon>Pseudomonadati</taxon>
        <taxon>Pseudomonadota</taxon>
        <taxon>Gammaproteobacteria</taxon>
        <taxon>Pasteurellales</taxon>
        <taxon>Pasteurellaceae</taxon>
        <taxon>Phocoenobacter</taxon>
    </lineage>
</organism>
<comment type="caution">
    <text evidence="4">The sequence shown here is derived from an EMBL/GenBank/DDBJ whole genome shotgun (WGS) entry which is preliminary data.</text>
</comment>
<feature type="coiled-coil region" evidence="1">
    <location>
        <begin position="208"/>
        <end position="257"/>
    </location>
</feature>
<keyword evidence="1" id="KW-0175">Coiled coil</keyword>
<proteinExistence type="predicted"/>
<dbReference type="Gene3D" id="6.10.250.3150">
    <property type="match status" value="1"/>
</dbReference>
<dbReference type="GO" id="GO:0004222">
    <property type="term" value="F:metalloendopeptidase activity"/>
    <property type="evidence" value="ECO:0007669"/>
    <property type="project" value="TreeGrafter"/>
</dbReference>
<feature type="signal peptide" evidence="2">
    <location>
        <begin position="1"/>
        <end position="26"/>
    </location>
</feature>
<dbReference type="InterPro" id="IPR011055">
    <property type="entry name" value="Dup_hybrid_motif"/>
</dbReference>
<dbReference type="NCBIfam" id="NF008644">
    <property type="entry name" value="PRK11637.1"/>
    <property type="match status" value="1"/>
</dbReference>
<keyword evidence="2" id="KW-0732">Signal</keyword>
<feature type="chain" id="PRO_5042578128" evidence="2">
    <location>
        <begin position="27"/>
        <end position="396"/>
    </location>
</feature>
<dbReference type="PANTHER" id="PTHR21666">
    <property type="entry name" value="PEPTIDASE-RELATED"/>
    <property type="match status" value="1"/>
</dbReference>
<dbReference type="SUPFAM" id="SSF51261">
    <property type="entry name" value="Duplicated hybrid motif"/>
    <property type="match status" value="1"/>
</dbReference>
<dbReference type="Proteomes" id="UP001231736">
    <property type="component" value="Unassembled WGS sequence"/>
</dbReference>
<evidence type="ECO:0000313" key="4">
    <source>
        <dbReference type="EMBL" id="MDP8175240.1"/>
    </source>
</evidence>
<name>A0AAJ6NEF6_9PAST</name>
<dbReference type="CDD" id="cd12797">
    <property type="entry name" value="M23_peptidase"/>
    <property type="match status" value="1"/>
</dbReference>
<accession>A0AAJ6NEF6</accession>
<dbReference type="PANTHER" id="PTHR21666:SF270">
    <property type="entry name" value="MUREIN HYDROLASE ACTIVATOR ENVC"/>
    <property type="match status" value="1"/>
</dbReference>
<gene>
    <name evidence="4" type="primary">envC</name>
    <name evidence="4" type="ORF">QJU97_07205</name>
</gene>
<feature type="domain" description="M23ase beta-sheet core" evidence="3">
    <location>
        <begin position="297"/>
        <end position="391"/>
    </location>
</feature>
<protein>
    <submittedName>
        <fullName evidence="4">Murein hydrolase activator EnvC</fullName>
    </submittedName>
</protein>
<feature type="coiled-coil region" evidence="1">
    <location>
        <begin position="29"/>
        <end position="105"/>
    </location>
</feature>